<dbReference type="AlphaFoldDB" id="A0A1R7QHL7"/>
<evidence type="ECO:0008006" key="4">
    <source>
        <dbReference type="Google" id="ProtNLM"/>
    </source>
</evidence>
<evidence type="ECO:0000256" key="1">
    <source>
        <dbReference type="SAM" id="SignalP"/>
    </source>
</evidence>
<dbReference type="EMBL" id="FUUY01000017">
    <property type="protein sequence ID" value="SJX23681.1"/>
    <property type="molecule type" value="Genomic_DNA"/>
</dbReference>
<evidence type="ECO:0000313" key="2">
    <source>
        <dbReference type="EMBL" id="SJX23681.1"/>
    </source>
</evidence>
<proteinExistence type="predicted"/>
<reference evidence="2 3" key="1">
    <citation type="submission" date="2017-02" db="EMBL/GenBank/DDBJ databases">
        <authorList>
            <person name="Peterson S.W."/>
        </authorList>
    </citation>
    <scope>NUCLEOTIDE SEQUENCE [LARGE SCALE GENOMIC DNA]</scope>
    <source>
        <strain evidence="2">C6</strain>
    </source>
</reference>
<feature type="chain" id="PRO_5012322812" description="Flagellar protein FilF" evidence="1">
    <location>
        <begin position="20"/>
        <end position="639"/>
    </location>
</feature>
<gene>
    <name evidence="2" type="ORF">ACNJC6_03358</name>
</gene>
<dbReference type="RefSeq" id="WP_087014831.1">
    <property type="nucleotide sequence ID" value="NZ_FUUY01000017.1"/>
</dbReference>
<protein>
    <recommendedName>
        <fullName evidence="4">Flagellar protein FilF</fullName>
    </recommendedName>
</protein>
<evidence type="ECO:0000313" key="3">
    <source>
        <dbReference type="Proteomes" id="UP000196240"/>
    </source>
</evidence>
<sequence precursor="true">MKKKILWPFTLSTLVVALAGCGGESANVNPEPNQVNSVNGSCLLKDKNCVEFALDYPVDGINFVCSSDPDNTYMTLMEPKTNAATGRCSEGDKIHFLLTGSSDKQVELGTVPLSEIGNVSTVSASLPRLSILDMAKGLNGGTAATSLSPNDKTVKIAMALAKIFQALGLERGAGVVGDVQPFGILASKKADLSLLLVSISAEDYASGAYVDKIRPWIDVSQISNEDAFKVVQTLVLMNNSATYQADFPIFANALSDKTGIGLPQGLYGCNASDCKTSPANLRHLIGSFIILTDRQGYTFGSGVQWRGPLKEQLGSDLATSVTVDLLKNIEPAKMNALAQTSWINPLTKSIQQPFKFNLTDPNSDDFTITQGKLFNDYLIAGTEKFYKQLTKDPNASPSSYGLWQQNYGTDTFEGSFDAFKIFPIGYLDNDVFKSKSNVAAGQKYIFPLYANLIFKAKNSSDSVALGIAIDESGDIRTDMQSASNKTTACTPLLTTGATLTTDNNQVQYRIGTLGATDTSNKAVTFRILLANPIFDKIDGAIIGANTNIVSDVNSEGKQTSTVIGGARVNLGNLLSANVNESAYISLSDFSGAGVKWTNIYKAYLNNYYEKNSIANRAAADFREGEVSIEIADCYKVLAK</sequence>
<dbReference type="PROSITE" id="PS51257">
    <property type="entry name" value="PROKAR_LIPOPROTEIN"/>
    <property type="match status" value="1"/>
</dbReference>
<accession>A0A1R7QHL7</accession>
<keyword evidence="1" id="KW-0732">Signal</keyword>
<name>A0A1R7QHL7_ACIJO</name>
<organism evidence="2 3">
    <name type="scientific">Acinetobacter johnsonii</name>
    <dbReference type="NCBI Taxonomy" id="40214"/>
    <lineage>
        <taxon>Bacteria</taxon>
        <taxon>Pseudomonadati</taxon>
        <taxon>Pseudomonadota</taxon>
        <taxon>Gammaproteobacteria</taxon>
        <taxon>Moraxellales</taxon>
        <taxon>Moraxellaceae</taxon>
        <taxon>Acinetobacter</taxon>
    </lineage>
</organism>
<feature type="signal peptide" evidence="1">
    <location>
        <begin position="1"/>
        <end position="19"/>
    </location>
</feature>
<dbReference type="Proteomes" id="UP000196240">
    <property type="component" value="Unassembled WGS sequence"/>
</dbReference>